<sequence>MSMGTGSDIIDGPGTGSDIFRTRSDVISGAGTCQRALAVPRGPDYLQRGWQRLLEEGENCADCRADECPSPRGCLAGVVLDHCDCCWECANLEGQICDLDNTNHFYGKCGENLECRLDLGDLREGEVPEPQCTCTSNKAVCGSDGKTYPQICKFQEAANAHPTNNLKVQHEGPCEAAPHIVSPPYDIWNVTGEDVIFGCEVFAYPMASIEWRKDGNEMFLPGDDPHISVQPGTPTVIESTASPTVCESRNDLSELKVMITELKQTQAELKQEIKKDIRKSEKANEKASEKANEKLRQELQQDKKDLEKRLYICFEAVFKDMLDKIVEHIQETTSKLSTLADQLEDVKETFVTRIETAKNLAASAEGKATAANSECKKTCCFGRWKQKE</sequence>
<dbReference type="InterPro" id="IPR007110">
    <property type="entry name" value="Ig-like_dom"/>
</dbReference>
<keyword evidence="5" id="KW-0393">Immunoglobulin domain</keyword>
<keyword evidence="11" id="KW-1185">Reference proteome</keyword>
<comment type="caution">
    <text evidence="10">The sequence shown here is derived from an EMBL/GenBank/DDBJ whole genome shotgun (WGS) entry which is preliminary data.</text>
</comment>
<dbReference type="InterPro" id="IPR036179">
    <property type="entry name" value="Ig-like_dom_sf"/>
</dbReference>
<dbReference type="GO" id="GO:0001558">
    <property type="term" value="P:regulation of cell growth"/>
    <property type="evidence" value="ECO:0007669"/>
    <property type="project" value="InterPro"/>
</dbReference>
<dbReference type="InterPro" id="IPR013783">
    <property type="entry name" value="Ig-like_fold"/>
</dbReference>
<dbReference type="GO" id="GO:0005615">
    <property type="term" value="C:extracellular space"/>
    <property type="evidence" value="ECO:0007669"/>
    <property type="project" value="TreeGrafter"/>
</dbReference>
<comment type="subcellular location">
    <subcellularLocation>
        <location evidence="1">Secreted</location>
    </subcellularLocation>
</comment>
<dbReference type="Pfam" id="PF07648">
    <property type="entry name" value="Kazal_2"/>
    <property type="match status" value="1"/>
</dbReference>
<dbReference type="SUPFAM" id="SSF57184">
    <property type="entry name" value="Growth factor receptor domain"/>
    <property type="match status" value="1"/>
</dbReference>
<dbReference type="GO" id="GO:0009966">
    <property type="term" value="P:regulation of signal transduction"/>
    <property type="evidence" value="ECO:0007669"/>
    <property type="project" value="TreeGrafter"/>
</dbReference>
<dbReference type="AlphaFoldDB" id="A0A8X7X9L4"/>
<dbReference type="SUPFAM" id="SSF100895">
    <property type="entry name" value="Kazal-type serine protease inhibitors"/>
    <property type="match status" value="1"/>
</dbReference>
<dbReference type="PANTHER" id="PTHR14186:SF26">
    <property type="entry name" value="KAZAL TYPE SERINE PEPTIDASE INHIBITOR DOMAIN 1"/>
    <property type="match status" value="1"/>
</dbReference>
<feature type="coiled-coil region" evidence="6">
    <location>
        <begin position="252"/>
        <end position="374"/>
    </location>
</feature>
<protein>
    <submittedName>
        <fullName evidence="10">KAZD1 protein</fullName>
    </submittedName>
</protein>
<dbReference type="PROSITE" id="PS51465">
    <property type="entry name" value="KAZAL_2"/>
    <property type="match status" value="1"/>
</dbReference>
<evidence type="ECO:0000256" key="2">
    <source>
        <dbReference type="ARBA" id="ARBA00022525"/>
    </source>
</evidence>
<dbReference type="Gene3D" id="4.10.40.20">
    <property type="match status" value="1"/>
</dbReference>
<name>A0A8X7X9L4_POLSE</name>
<feature type="domain" description="Kazal-like" evidence="9">
    <location>
        <begin position="121"/>
        <end position="176"/>
    </location>
</feature>
<keyword evidence="6" id="KW-0175">Coiled coil</keyword>
<accession>A0A8X7X9L4</accession>
<dbReference type="SUPFAM" id="SSF48726">
    <property type="entry name" value="Immunoglobulin"/>
    <property type="match status" value="1"/>
</dbReference>
<dbReference type="InterPro" id="IPR011390">
    <property type="entry name" value="IGFBP_rP_mac25"/>
</dbReference>
<evidence type="ECO:0000259" key="7">
    <source>
        <dbReference type="PROSITE" id="PS50835"/>
    </source>
</evidence>
<evidence type="ECO:0000256" key="3">
    <source>
        <dbReference type="ARBA" id="ARBA00022729"/>
    </source>
</evidence>
<keyword evidence="3" id="KW-0732">Signal</keyword>
<dbReference type="PROSITE" id="PS50835">
    <property type="entry name" value="IG_LIKE"/>
    <property type="match status" value="1"/>
</dbReference>
<organism evidence="10 11">
    <name type="scientific">Polypterus senegalus</name>
    <name type="common">Senegal bichir</name>
    <dbReference type="NCBI Taxonomy" id="55291"/>
    <lineage>
        <taxon>Eukaryota</taxon>
        <taxon>Metazoa</taxon>
        <taxon>Chordata</taxon>
        <taxon>Craniata</taxon>
        <taxon>Vertebrata</taxon>
        <taxon>Euteleostomi</taxon>
        <taxon>Actinopterygii</taxon>
        <taxon>Polypteriformes</taxon>
        <taxon>Polypteridae</taxon>
        <taxon>Polypterus</taxon>
    </lineage>
</organism>
<evidence type="ECO:0000256" key="1">
    <source>
        <dbReference type="ARBA" id="ARBA00004613"/>
    </source>
</evidence>
<dbReference type="Gene3D" id="2.60.40.10">
    <property type="entry name" value="Immunoglobulins"/>
    <property type="match status" value="1"/>
</dbReference>
<keyword evidence="4" id="KW-1015">Disulfide bond</keyword>
<dbReference type="GO" id="GO:0005520">
    <property type="term" value="F:insulin-like growth factor binding"/>
    <property type="evidence" value="ECO:0007669"/>
    <property type="project" value="InterPro"/>
</dbReference>
<dbReference type="Gene3D" id="3.30.60.30">
    <property type="match status" value="1"/>
</dbReference>
<dbReference type="SMART" id="SM00280">
    <property type="entry name" value="KAZAL"/>
    <property type="match status" value="1"/>
</dbReference>
<keyword evidence="2" id="KW-0964">Secreted</keyword>
<evidence type="ECO:0000313" key="10">
    <source>
        <dbReference type="EMBL" id="KAG2462377.1"/>
    </source>
</evidence>
<dbReference type="PROSITE" id="PS51323">
    <property type="entry name" value="IGFBP_N_2"/>
    <property type="match status" value="1"/>
</dbReference>
<feature type="non-terminal residue" evidence="10">
    <location>
        <position position="1"/>
    </location>
</feature>
<dbReference type="InterPro" id="IPR036058">
    <property type="entry name" value="Kazal_dom_sf"/>
</dbReference>
<dbReference type="CDD" id="cd00104">
    <property type="entry name" value="KAZAL_FS"/>
    <property type="match status" value="1"/>
</dbReference>
<gene>
    <name evidence="10" type="primary">Kazald1_0</name>
    <name evidence="10" type="ORF">GTO96_0001793</name>
</gene>
<feature type="domain" description="Ig-like" evidence="7">
    <location>
        <begin position="178"/>
        <end position="260"/>
    </location>
</feature>
<dbReference type="InterPro" id="IPR002350">
    <property type="entry name" value="Kazal_dom"/>
</dbReference>
<dbReference type="PANTHER" id="PTHR14186">
    <property type="entry name" value="INSULIN-LIKE GROWTH FACTOR BINDING PROTEIN-RELATED"/>
    <property type="match status" value="1"/>
</dbReference>
<reference evidence="10 11" key="1">
    <citation type="journal article" date="2021" name="Cell">
        <title>Tracing the genetic footprints of vertebrate landing in non-teleost ray-finned fishes.</title>
        <authorList>
            <person name="Bi X."/>
            <person name="Wang K."/>
            <person name="Yang L."/>
            <person name="Pan H."/>
            <person name="Jiang H."/>
            <person name="Wei Q."/>
            <person name="Fang M."/>
            <person name="Yu H."/>
            <person name="Zhu C."/>
            <person name="Cai Y."/>
            <person name="He Y."/>
            <person name="Gan X."/>
            <person name="Zeng H."/>
            <person name="Yu D."/>
            <person name="Zhu Y."/>
            <person name="Jiang H."/>
            <person name="Qiu Q."/>
            <person name="Yang H."/>
            <person name="Zhang Y.E."/>
            <person name="Wang W."/>
            <person name="Zhu M."/>
            <person name="He S."/>
            <person name="Zhang G."/>
        </authorList>
    </citation>
    <scope>NUCLEOTIDE SEQUENCE [LARGE SCALE GENOMIC DNA]</scope>
    <source>
        <strain evidence="10">Bchr_013</strain>
    </source>
</reference>
<dbReference type="InterPro" id="IPR009030">
    <property type="entry name" value="Growth_fac_rcpt_cys_sf"/>
</dbReference>
<evidence type="ECO:0000256" key="6">
    <source>
        <dbReference type="SAM" id="Coils"/>
    </source>
</evidence>
<evidence type="ECO:0000256" key="5">
    <source>
        <dbReference type="ARBA" id="ARBA00023319"/>
    </source>
</evidence>
<dbReference type="InterPro" id="IPR000867">
    <property type="entry name" value="IGFBP-like"/>
</dbReference>
<evidence type="ECO:0000313" key="11">
    <source>
        <dbReference type="Proteomes" id="UP000886611"/>
    </source>
</evidence>
<evidence type="ECO:0000259" key="9">
    <source>
        <dbReference type="PROSITE" id="PS51465"/>
    </source>
</evidence>
<dbReference type="Pfam" id="PF00219">
    <property type="entry name" value="IGFBP"/>
    <property type="match status" value="1"/>
</dbReference>
<dbReference type="EMBL" id="JAATIS010004040">
    <property type="protein sequence ID" value="KAG2462377.1"/>
    <property type="molecule type" value="Genomic_DNA"/>
</dbReference>
<evidence type="ECO:0000259" key="8">
    <source>
        <dbReference type="PROSITE" id="PS51323"/>
    </source>
</evidence>
<evidence type="ECO:0000256" key="4">
    <source>
        <dbReference type="ARBA" id="ARBA00023157"/>
    </source>
</evidence>
<feature type="domain" description="IGFBP N-terminal" evidence="8">
    <location>
        <begin position="56"/>
        <end position="135"/>
    </location>
</feature>
<dbReference type="Proteomes" id="UP000886611">
    <property type="component" value="Unassembled WGS sequence"/>
</dbReference>
<feature type="non-terminal residue" evidence="10">
    <location>
        <position position="388"/>
    </location>
</feature>
<proteinExistence type="predicted"/>